<dbReference type="EMBL" id="AZEC01000018">
    <property type="protein sequence ID" value="KRL08864.1"/>
    <property type="molecule type" value="Genomic_DNA"/>
</dbReference>
<dbReference type="STRING" id="1423792.FD09_GL001117"/>
<dbReference type="AlphaFoldDB" id="A0A0R1MLU1"/>
<evidence type="ECO:0000313" key="5">
    <source>
        <dbReference type="EMBL" id="KRL08864.1"/>
    </source>
</evidence>
<name>A0A0R1MLU1_9LACO</name>
<proteinExistence type="predicted"/>
<dbReference type="Gene3D" id="1.10.260.40">
    <property type="entry name" value="lambda repressor-like DNA-binding domains"/>
    <property type="match status" value="1"/>
</dbReference>
<reference evidence="5 6" key="1">
    <citation type="journal article" date="2015" name="Genome Announc.">
        <title>Expanding the biotechnology potential of lactobacilli through comparative genomics of 213 strains and associated genera.</title>
        <authorList>
            <person name="Sun Z."/>
            <person name="Harris H.M."/>
            <person name="McCann A."/>
            <person name="Guo C."/>
            <person name="Argimon S."/>
            <person name="Zhang W."/>
            <person name="Yang X."/>
            <person name="Jeffery I.B."/>
            <person name="Cooney J.C."/>
            <person name="Kagawa T.F."/>
            <person name="Liu W."/>
            <person name="Song Y."/>
            <person name="Salvetti E."/>
            <person name="Wrobel A."/>
            <person name="Rasinkangas P."/>
            <person name="Parkhill J."/>
            <person name="Rea M.C."/>
            <person name="O'Sullivan O."/>
            <person name="Ritari J."/>
            <person name="Douillard F.P."/>
            <person name="Paul Ross R."/>
            <person name="Yang R."/>
            <person name="Briner A.E."/>
            <person name="Felis G.E."/>
            <person name="de Vos W.M."/>
            <person name="Barrangou R."/>
            <person name="Klaenhammer T.R."/>
            <person name="Caufield P.W."/>
            <person name="Cui Y."/>
            <person name="Zhang H."/>
            <person name="O'Toole P.W."/>
        </authorList>
    </citation>
    <scope>NUCLEOTIDE SEQUENCE [LARGE SCALE GENOMIC DNA]</scope>
    <source>
        <strain evidence="5 6">DSM 12744</strain>
    </source>
</reference>
<dbReference type="RefSeq" id="WP_057822255.1">
    <property type="nucleotide sequence ID" value="NZ_AZEC01000018.1"/>
</dbReference>
<dbReference type="SUPFAM" id="SSF47413">
    <property type="entry name" value="lambda repressor-like DNA-binding domains"/>
    <property type="match status" value="1"/>
</dbReference>
<dbReference type="Pfam" id="PF01381">
    <property type="entry name" value="HTH_3"/>
    <property type="match status" value="1"/>
</dbReference>
<sequence>MVENTKKTDIEQSVDQIIAYLHGDASQVKVDTVVLEDPPQYTPDEIKKIRHKAGATQRVLAEMLAVSPRTVEAWEVGRTNPTGSARRLLQLVDKDPKLLQPLG</sequence>
<keyword evidence="6" id="KW-1185">Reference proteome</keyword>
<evidence type="ECO:0000313" key="6">
    <source>
        <dbReference type="Proteomes" id="UP000051330"/>
    </source>
</evidence>
<keyword evidence="3" id="KW-0804">Transcription</keyword>
<organism evidence="5 6">
    <name type="scientific">Schleiferilactobacillus perolens DSM 12744</name>
    <dbReference type="NCBI Taxonomy" id="1423792"/>
    <lineage>
        <taxon>Bacteria</taxon>
        <taxon>Bacillati</taxon>
        <taxon>Bacillota</taxon>
        <taxon>Bacilli</taxon>
        <taxon>Lactobacillales</taxon>
        <taxon>Lactobacillaceae</taxon>
        <taxon>Schleiferilactobacillus</taxon>
    </lineage>
</organism>
<comment type="caution">
    <text evidence="5">The sequence shown here is derived from an EMBL/GenBank/DDBJ whole genome shotgun (WGS) entry which is preliminary data.</text>
</comment>
<evidence type="ECO:0000259" key="4">
    <source>
        <dbReference type="PROSITE" id="PS50943"/>
    </source>
</evidence>
<evidence type="ECO:0000256" key="1">
    <source>
        <dbReference type="ARBA" id="ARBA00023015"/>
    </source>
</evidence>
<dbReference type="PROSITE" id="PS50943">
    <property type="entry name" value="HTH_CROC1"/>
    <property type="match status" value="1"/>
</dbReference>
<feature type="domain" description="HTH cro/C1-type" evidence="4">
    <location>
        <begin position="46"/>
        <end position="99"/>
    </location>
</feature>
<dbReference type="Proteomes" id="UP000051330">
    <property type="component" value="Unassembled WGS sequence"/>
</dbReference>
<dbReference type="PATRIC" id="fig|1423792.3.peg.1137"/>
<dbReference type="SMART" id="SM00530">
    <property type="entry name" value="HTH_XRE"/>
    <property type="match status" value="1"/>
</dbReference>
<dbReference type="PANTHER" id="PTHR36511">
    <property type="entry name" value="MERR FAMILY BACTERIAL REGULATORY PROTEIN"/>
    <property type="match status" value="1"/>
</dbReference>
<evidence type="ECO:0000256" key="3">
    <source>
        <dbReference type="ARBA" id="ARBA00023163"/>
    </source>
</evidence>
<gene>
    <name evidence="5" type="ORF">FD09_GL001117</name>
</gene>
<protein>
    <recommendedName>
        <fullName evidence="4">HTH cro/C1-type domain-containing protein</fullName>
    </recommendedName>
</protein>
<dbReference type="PANTHER" id="PTHR36511:SF4">
    <property type="entry name" value="ANTITOXIN MQSA"/>
    <property type="match status" value="1"/>
</dbReference>
<evidence type="ECO:0000256" key="2">
    <source>
        <dbReference type="ARBA" id="ARBA00023125"/>
    </source>
</evidence>
<accession>A0A0R1MLU1</accession>
<dbReference type="GO" id="GO:0003677">
    <property type="term" value="F:DNA binding"/>
    <property type="evidence" value="ECO:0007669"/>
    <property type="project" value="UniProtKB-KW"/>
</dbReference>
<keyword evidence="1" id="KW-0805">Transcription regulation</keyword>
<dbReference type="CDD" id="cd00093">
    <property type="entry name" value="HTH_XRE"/>
    <property type="match status" value="1"/>
</dbReference>
<keyword evidence="2" id="KW-0238">DNA-binding</keyword>
<dbReference type="InterPro" id="IPR010982">
    <property type="entry name" value="Lambda_DNA-bd_dom_sf"/>
</dbReference>
<dbReference type="InterPro" id="IPR052359">
    <property type="entry name" value="HTH-type_reg/antitoxin"/>
</dbReference>
<dbReference type="OrthoDB" id="9813152at2"/>
<dbReference type="InterPro" id="IPR001387">
    <property type="entry name" value="Cro/C1-type_HTH"/>
</dbReference>